<comment type="similarity">
    <text evidence="4">Belongs to the DegT/DnrJ/EryC1 family.</text>
</comment>
<comment type="caution">
    <text evidence="5">The sequence shown here is derived from an EMBL/GenBank/DDBJ whole genome shotgun (WGS) entry which is preliminary data.</text>
</comment>
<evidence type="ECO:0000256" key="4">
    <source>
        <dbReference type="RuleBase" id="RU004508"/>
    </source>
</evidence>
<dbReference type="SUPFAM" id="SSF53383">
    <property type="entry name" value="PLP-dependent transferases"/>
    <property type="match status" value="1"/>
</dbReference>
<dbReference type="Pfam" id="PF01041">
    <property type="entry name" value="DegT_DnrJ_EryC1"/>
    <property type="match status" value="1"/>
</dbReference>
<dbReference type="Gene3D" id="3.90.1150.10">
    <property type="entry name" value="Aspartate Aminotransferase, domain 1"/>
    <property type="match status" value="1"/>
</dbReference>
<dbReference type="AlphaFoldDB" id="A0A251X5H4"/>
<dbReference type="PANTHER" id="PTHR30244:SF42">
    <property type="entry name" value="UDP-2-ACETAMIDO-2-DEOXY-3-OXO-D-GLUCURONATE AMINOTRANSFERASE"/>
    <property type="match status" value="1"/>
</dbReference>
<reference evidence="5 6" key="1">
    <citation type="submission" date="2016-12" db="EMBL/GenBank/DDBJ databases">
        <title>Thioflexothrix psekupsii D3 genome sequencing and assembly.</title>
        <authorList>
            <person name="Fomenkov A."/>
            <person name="Vincze T."/>
            <person name="Grabovich M."/>
            <person name="Anton B.P."/>
            <person name="Dubinina G."/>
            <person name="Orlova M."/>
            <person name="Belousova E."/>
            <person name="Roberts R.J."/>
        </authorList>
    </citation>
    <scope>NUCLEOTIDE SEQUENCE [LARGE SCALE GENOMIC DNA]</scope>
    <source>
        <strain evidence="5">D3</strain>
    </source>
</reference>
<keyword evidence="1 3" id="KW-0663">Pyridoxal phosphate</keyword>
<name>A0A251X5H4_9GAMM</name>
<keyword evidence="5" id="KW-0808">Transferase</keyword>
<protein>
    <submittedName>
        <fullName evidence="5">Aminotransferase DegT</fullName>
    </submittedName>
</protein>
<feature type="active site" description="Proton acceptor" evidence="2">
    <location>
        <position position="178"/>
    </location>
</feature>
<dbReference type="GO" id="GO:0008483">
    <property type="term" value="F:transaminase activity"/>
    <property type="evidence" value="ECO:0007669"/>
    <property type="project" value="UniProtKB-KW"/>
</dbReference>
<keyword evidence="5" id="KW-0032">Aminotransferase</keyword>
<dbReference type="PIRSF" id="PIRSF000390">
    <property type="entry name" value="PLP_StrS"/>
    <property type="match status" value="1"/>
</dbReference>
<dbReference type="Proteomes" id="UP000194798">
    <property type="component" value="Unassembled WGS sequence"/>
</dbReference>
<sequence>MDQQLNIRTELEYGLFNNLRHGQYILGTEVFELEKQLARFIGVKHCISVGSGTDALLLSLLAADVSALDEVITSPFNFIAAAQMIAFIGAKPVFVDIDPETYNLDVNLLEAAITPQTRAIIPANLYGQCADYDSINAIAQTYRLMVIEDATQSFGARYKNRWSGSLTQMSCTGFTPSKPLGAYGDAGACFTNDDLLADKLRRLRVHGQKERYHHELIGINSRLDTIQANVLLAKLKIFPKEITARMEVGNRYTESLQNKVKTPVIQSYNQSCYSQYTIEVDERDLVRDKLAKRGIPTAVNYPLPLHLQPALSYLIQDKGSLPIAEAASKRVLSLPMDAYLTPEMQQEIIDAVKNAVK</sequence>
<proteinExistence type="inferred from homology"/>
<accession>A0A251X5H4</accession>
<dbReference type="GO" id="GO:0000271">
    <property type="term" value="P:polysaccharide biosynthetic process"/>
    <property type="evidence" value="ECO:0007669"/>
    <property type="project" value="TreeGrafter"/>
</dbReference>
<evidence type="ECO:0000256" key="3">
    <source>
        <dbReference type="PIRSR" id="PIRSR000390-2"/>
    </source>
</evidence>
<dbReference type="InterPro" id="IPR000653">
    <property type="entry name" value="DegT/StrS_aminotransferase"/>
</dbReference>
<feature type="modified residue" description="N6-(pyridoxal phosphate)lysine" evidence="3">
    <location>
        <position position="178"/>
    </location>
</feature>
<dbReference type="InterPro" id="IPR015424">
    <property type="entry name" value="PyrdxlP-dep_Trfase"/>
</dbReference>
<dbReference type="Gene3D" id="3.40.640.10">
    <property type="entry name" value="Type I PLP-dependent aspartate aminotransferase-like (Major domain)"/>
    <property type="match status" value="1"/>
</dbReference>
<evidence type="ECO:0000256" key="2">
    <source>
        <dbReference type="PIRSR" id="PIRSR000390-1"/>
    </source>
</evidence>
<evidence type="ECO:0000313" key="5">
    <source>
        <dbReference type="EMBL" id="OUD12671.1"/>
    </source>
</evidence>
<dbReference type="GO" id="GO:0030170">
    <property type="term" value="F:pyridoxal phosphate binding"/>
    <property type="evidence" value="ECO:0007669"/>
    <property type="project" value="TreeGrafter"/>
</dbReference>
<evidence type="ECO:0000313" key="6">
    <source>
        <dbReference type="Proteomes" id="UP000194798"/>
    </source>
</evidence>
<organism evidence="5 6">
    <name type="scientific">Thioflexithrix psekupsensis</name>
    <dbReference type="NCBI Taxonomy" id="1570016"/>
    <lineage>
        <taxon>Bacteria</taxon>
        <taxon>Pseudomonadati</taxon>
        <taxon>Pseudomonadota</taxon>
        <taxon>Gammaproteobacteria</taxon>
        <taxon>Thiotrichales</taxon>
        <taxon>Thioflexithrix</taxon>
    </lineage>
</organism>
<dbReference type="EMBL" id="MSLT01000023">
    <property type="protein sequence ID" value="OUD12671.1"/>
    <property type="molecule type" value="Genomic_DNA"/>
</dbReference>
<dbReference type="InterPro" id="IPR015421">
    <property type="entry name" value="PyrdxlP-dep_Trfase_major"/>
</dbReference>
<keyword evidence="6" id="KW-1185">Reference proteome</keyword>
<dbReference type="CDD" id="cd00616">
    <property type="entry name" value="AHBA_syn"/>
    <property type="match status" value="1"/>
</dbReference>
<dbReference type="PANTHER" id="PTHR30244">
    <property type="entry name" value="TRANSAMINASE"/>
    <property type="match status" value="1"/>
</dbReference>
<gene>
    <name evidence="5" type="ORF">TPSD3_14865</name>
</gene>
<dbReference type="InterPro" id="IPR015422">
    <property type="entry name" value="PyrdxlP-dep_Trfase_small"/>
</dbReference>
<evidence type="ECO:0000256" key="1">
    <source>
        <dbReference type="ARBA" id="ARBA00022898"/>
    </source>
</evidence>